<evidence type="ECO:0008006" key="5">
    <source>
        <dbReference type="Google" id="ProtNLM"/>
    </source>
</evidence>
<dbReference type="AlphaFoldDB" id="A0A4R5XEG9"/>
<accession>A0A4R5XEG9</accession>
<protein>
    <recommendedName>
        <fullName evidence="5">MARVEL domain-containing protein</fullName>
    </recommendedName>
</protein>
<keyword evidence="2" id="KW-1133">Transmembrane helix</keyword>
<gene>
    <name evidence="3" type="ORF">BD410DRAFT_779918</name>
</gene>
<dbReference type="VEuPathDB" id="FungiDB:BD410DRAFT_779918"/>
<organism evidence="3 4">
    <name type="scientific">Rickenella mellea</name>
    <dbReference type="NCBI Taxonomy" id="50990"/>
    <lineage>
        <taxon>Eukaryota</taxon>
        <taxon>Fungi</taxon>
        <taxon>Dikarya</taxon>
        <taxon>Basidiomycota</taxon>
        <taxon>Agaricomycotina</taxon>
        <taxon>Agaricomycetes</taxon>
        <taxon>Hymenochaetales</taxon>
        <taxon>Rickenellaceae</taxon>
        <taxon>Rickenella</taxon>
    </lineage>
</organism>
<keyword evidence="4" id="KW-1185">Reference proteome</keyword>
<dbReference type="STRING" id="50990.A0A4R5XEG9"/>
<feature type="region of interest" description="Disordered" evidence="1">
    <location>
        <begin position="227"/>
        <end position="382"/>
    </location>
</feature>
<feature type="transmembrane region" description="Helical" evidence="2">
    <location>
        <begin position="179"/>
        <end position="199"/>
    </location>
</feature>
<name>A0A4R5XEG9_9AGAM</name>
<dbReference type="Proteomes" id="UP000294933">
    <property type="component" value="Unassembled WGS sequence"/>
</dbReference>
<keyword evidence="2" id="KW-0812">Transmembrane</keyword>
<dbReference type="OrthoDB" id="3266740at2759"/>
<feature type="compositionally biased region" description="Pro residues" evidence="1">
    <location>
        <begin position="354"/>
        <end position="363"/>
    </location>
</feature>
<evidence type="ECO:0000313" key="4">
    <source>
        <dbReference type="Proteomes" id="UP000294933"/>
    </source>
</evidence>
<proteinExistence type="predicted"/>
<reference evidence="3 4" key="1">
    <citation type="submission" date="2018-06" db="EMBL/GenBank/DDBJ databases">
        <title>A transcriptomic atlas of mushroom development highlights an independent origin of complex multicellularity.</title>
        <authorList>
            <consortium name="DOE Joint Genome Institute"/>
            <person name="Krizsan K."/>
            <person name="Almasi E."/>
            <person name="Merenyi Z."/>
            <person name="Sahu N."/>
            <person name="Viragh M."/>
            <person name="Koszo T."/>
            <person name="Mondo S."/>
            <person name="Kiss B."/>
            <person name="Balint B."/>
            <person name="Kues U."/>
            <person name="Barry K."/>
            <person name="Hegedus J.C."/>
            <person name="Henrissat B."/>
            <person name="Johnson J."/>
            <person name="Lipzen A."/>
            <person name="Ohm R."/>
            <person name="Nagy I."/>
            <person name="Pangilinan J."/>
            <person name="Yan J."/>
            <person name="Xiong Y."/>
            <person name="Grigoriev I.V."/>
            <person name="Hibbett D.S."/>
            <person name="Nagy L.G."/>
        </authorList>
    </citation>
    <scope>NUCLEOTIDE SEQUENCE [LARGE SCALE GENOMIC DNA]</scope>
    <source>
        <strain evidence="3 4">SZMC22713</strain>
    </source>
</reference>
<dbReference type="EMBL" id="ML170156">
    <property type="protein sequence ID" value="TDL29504.1"/>
    <property type="molecule type" value="Genomic_DNA"/>
</dbReference>
<feature type="transmembrane region" description="Helical" evidence="2">
    <location>
        <begin position="53"/>
        <end position="73"/>
    </location>
</feature>
<feature type="compositionally biased region" description="Basic and acidic residues" evidence="1">
    <location>
        <begin position="234"/>
        <end position="351"/>
    </location>
</feature>
<evidence type="ECO:0000313" key="3">
    <source>
        <dbReference type="EMBL" id="TDL29504.1"/>
    </source>
</evidence>
<keyword evidence="2" id="KW-0472">Membrane</keyword>
<evidence type="ECO:0000256" key="2">
    <source>
        <dbReference type="SAM" id="Phobius"/>
    </source>
</evidence>
<feature type="transmembrane region" description="Helical" evidence="2">
    <location>
        <begin position="85"/>
        <end position="110"/>
    </location>
</feature>
<sequence>MAPPRSRDPVLKYGKTYDTRSSLFGGSDPKRARWRPSLPTFSWSSPSFKTVRLCIYVAILSWTAVCLGIAAHFQSILMPSDLTHFVPFSLFVCSASMFLVLVFLCTSWMARSPVNTRIELSGLGLLGVFWLALGLLLALSAAAEAEVECFSADSTDSDPIELPGFTSDTYHAQYHVLEAFSLFNTILVWGFLVFFLFLAMRAHRKGHTKVWYKSPATFDWAQKPLLPHTATRKHSQEKDGKLAHKDSKGKDSHLTREPVRLADKRREQSRSPRDDGRRDPKRPEPIRRETSRRGDVHRENSRRDGIRREPSRREDGRRQDVRREPSKRDDKGQIRRETSRRDRNDKSDKKPQGATPPPPPPPHFSWIRIPRVKEPPAAHTRR</sequence>
<evidence type="ECO:0000256" key="1">
    <source>
        <dbReference type="SAM" id="MobiDB-lite"/>
    </source>
</evidence>
<feature type="transmembrane region" description="Helical" evidence="2">
    <location>
        <begin position="122"/>
        <end position="143"/>
    </location>
</feature>